<feature type="transmembrane region" description="Helical" evidence="1">
    <location>
        <begin position="73"/>
        <end position="93"/>
    </location>
</feature>
<proteinExistence type="predicted"/>
<evidence type="ECO:0008006" key="4">
    <source>
        <dbReference type="Google" id="ProtNLM"/>
    </source>
</evidence>
<accession>A0A1F4VGX2</accession>
<organism evidence="2 3">
    <name type="scientific">candidate division WWE3 bacterium RIFCSPHIGHO2_01_FULL_48_15</name>
    <dbReference type="NCBI Taxonomy" id="1802619"/>
    <lineage>
        <taxon>Bacteria</taxon>
        <taxon>Katanobacteria</taxon>
    </lineage>
</organism>
<sequence>MPGNNGRSRRQLIEAFETKARAKRTWVQKLEDKITSTFGTFAFLFFNLAFFAFWFVINSNLFPGIKPFDPYPYVMLITIVSLEAIILSVFVLITQKRQAKIDDLRDEIELQVNLTTEKEITKVLRILTIVLGKMGVDAKKDPELRKMARPIDTEEIERQLEEQLKEE</sequence>
<reference evidence="2 3" key="1">
    <citation type="journal article" date="2016" name="Nat. Commun.">
        <title>Thousands of microbial genomes shed light on interconnected biogeochemical processes in an aquifer system.</title>
        <authorList>
            <person name="Anantharaman K."/>
            <person name="Brown C.T."/>
            <person name="Hug L.A."/>
            <person name="Sharon I."/>
            <person name="Castelle C.J."/>
            <person name="Probst A.J."/>
            <person name="Thomas B.C."/>
            <person name="Singh A."/>
            <person name="Wilkins M.J."/>
            <person name="Karaoz U."/>
            <person name="Brodie E.L."/>
            <person name="Williams K.H."/>
            <person name="Hubbard S.S."/>
            <person name="Banfield J.F."/>
        </authorList>
    </citation>
    <scope>NUCLEOTIDE SEQUENCE [LARGE SCALE GENOMIC DNA]</scope>
</reference>
<keyword evidence="1" id="KW-0472">Membrane</keyword>
<name>A0A1F4VGX2_UNCKA</name>
<gene>
    <name evidence="2" type="ORF">A2797_01320</name>
</gene>
<keyword evidence="1" id="KW-0812">Transmembrane</keyword>
<dbReference type="PANTHER" id="PTHR41386">
    <property type="entry name" value="INTEGRAL MEMBRANE PROTEIN-RELATED"/>
    <property type="match status" value="1"/>
</dbReference>
<feature type="transmembrane region" description="Helical" evidence="1">
    <location>
        <begin position="38"/>
        <end position="57"/>
    </location>
</feature>
<keyword evidence="1" id="KW-1133">Transmembrane helix</keyword>
<dbReference type="Pfam" id="PF06210">
    <property type="entry name" value="DUF1003"/>
    <property type="match status" value="1"/>
</dbReference>
<dbReference type="PANTHER" id="PTHR41386:SF1">
    <property type="entry name" value="MEMBRANE PROTEIN"/>
    <property type="match status" value="1"/>
</dbReference>
<dbReference type="Proteomes" id="UP000179005">
    <property type="component" value="Unassembled WGS sequence"/>
</dbReference>
<evidence type="ECO:0000256" key="1">
    <source>
        <dbReference type="SAM" id="Phobius"/>
    </source>
</evidence>
<dbReference type="AlphaFoldDB" id="A0A1F4VGX2"/>
<dbReference type="InterPro" id="IPR010406">
    <property type="entry name" value="DUF1003"/>
</dbReference>
<evidence type="ECO:0000313" key="3">
    <source>
        <dbReference type="Proteomes" id="UP000179005"/>
    </source>
</evidence>
<dbReference type="EMBL" id="MEVC01000005">
    <property type="protein sequence ID" value="OGC55993.1"/>
    <property type="molecule type" value="Genomic_DNA"/>
</dbReference>
<comment type="caution">
    <text evidence="2">The sequence shown here is derived from an EMBL/GenBank/DDBJ whole genome shotgun (WGS) entry which is preliminary data.</text>
</comment>
<evidence type="ECO:0000313" key="2">
    <source>
        <dbReference type="EMBL" id="OGC55993.1"/>
    </source>
</evidence>
<protein>
    <recommendedName>
        <fullName evidence="4">DUF1003 domain-containing protein</fullName>
    </recommendedName>
</protein>